<dbReference type="EMBL" id="JAULSY010000154">
    <property type="protein sequence ID" value="KAK0661230.1"/>
    <property type="molecule type" value="Genomic_DNA"/>
</dbReference>
<name>A0AA39Z0S2_9PEZI</name>
<feature type="transmembrane region" description="Helical" evidence="2">
    <location>
        <begin position="63"/>
        <end position="87"/>
    </location>
</feature>
<gene>
    <name evidence="3" type="ORF">QBC41DRAFT_330438</name>
</gene>
<evidence type="ECO:0000256" key="2">
    <source>
        <dbReference type="SAM" id="Phobius"/>
    </source>
</evidence>
<protein>
    <submittedName>
        <fullName evidence="3">Uncharacterized protein</fullName>
    </submittedName>
</protein>
<evidence type="ECO:0000313" key="3">
    <source>
        <dbReference type="EMBL" id="KAK0661230.1"/>
    </source>
</evidence>
<comment type="caution">
    <text evidence="3">The sequence shown here is derived from an EMBL/GenBank/DDBJ whole genome shotgun (WGS) entry which is preliminary data.</text>
</comment>
<feature type="transmembrane region" description="Helical" evidence="2">
    <location>
        <begin position="99"/>
        <end position="119"/>
    </location>
</feature>
<feature type="transmembrane region" description="Helical" evidence="2">
    <location>
        <begin position="29"/>
        <end position="51"/>
    </location>
</feature>
<keyword evidence="4" id="KW-1185">Reference proteome</keyword>
<accession>A0AA39Z0S2</accession>
<keyword evidence="2" id="KW-0812">Transmembrane</keyword>
<proteinExistence type="predicted"/>
<reference evidence="3" key="1">
    <citation type="submission" date="2023-06" db="EMBL/GenBank/DDBJ databases">
        <title>Genome-scale phylogeny and comparative genomics of the fungal order Sordariales.</title>
        <authorList>
            <consortium name="Lawrence Berkeley National Laboratory"/>
            <person name="Hensen N."/>
            <person name="Bonometti L."/>
            <person name="Westerberg I."/>
            <person name="Brannstrom I.O."/>
            <person name="Guillou S."/>
            <person name="Cros-Aarteil S."/>
            <person name="Calhoun S."/>
            <person name="Haridas S."/>
            <person name="Kuo A."/>
            <person name="Mondo S."/>
            <person name="Pangilinan J."/>
            <person name="Riley R."/>
            <person name="Labutti K."/>
            <person name="Andreopoulos B."/>
            <person name="Lipzen A."/>
            <person name="Chen C."/>
            <person name="Yanf M."/>
            <person name="Daum C."/>
            <person name="Ng V."/>
            <person name="Clum A."/>
            <person name="Steindorff A."/>
            <person name="Ohm R."/>
            <person name="Martin F."/>
            <person name="Silar P."/>
            <person name="Natvig D."/>
            <person name="Lalanne C."/>
            <person name="Gautier V."/>
            <person name="Ament-Velasquez S.L."/>
            <person name="Kruys A."/>
            <person name="Hutchinson M.I."/>
            <person name="Powell A.J."/>
            <person name="Barry K."/>
            <person name="Miller A.N."/>
            <person name="Grigoriev I.V."/>
            <person name="Debuchy R."/>
            <person name="Gladieux P."/>
            <person name="Thoren M.H."/>
            <person name="Johannesson H."/>
        </authorList>
    </citation>
    <scope>NUCLEOTIDE SEQUENCE</scope>
    <source>
        <strain evidence="3">CBS 307.81</strain>
    </source>
</reference>
<dbReference type="AlphaFoldDB" id="A0AA39Z0S2"/>
<keyword evidence="2" id="KW-0472">Membrane</keyword>
<evidence type="ECO:0000313" key="4">
    <source>
        <dbReference type="Proteomes" id="UP001174997"/>
    </source>
</evidence>
<organism evidence="3 4">
    <name type="scientific">Cercophora samala</name>
    <dbReference type="NCBI Taxonomy" id="330535"/>
    <lineage>
        <taxon>Eukaryota</taxon>
        <taxon>Fungi</taxon>
        <taxon>Dikarya</taxon>
        <taxon>Ascomycota</taxon>
        <taxon>Pezizomycotina</taxon>
        <taxon>Sordariomycetes</taxon>
        <taxon>Sordariomycetidae</taxon>
        <taxon>Sordariales</taxon>
        <taxon>Lasiosphaeriaceae</taxon>
        <taxon>Cercophora</taxon>
    </lineage>
</organism>
<feature type="transmembrane region" description="Helical" evidence="2">
    <location>
        <begin position="144"/>
        <end position="167"/>
    </location>
</feature>
<dbReference type="Proteomes" id="UP001174997">
    <property type="component" value="Unassembled WGS sequence"/>
</dbReference>
<sequence>MVDDEGRHSGRPSVRAIGALGIAFNFLQVALRFTTFLYEVGSLAFIAWLYNHWRWEENMRVDFLFPSFFPLGVGVLLDAYEFVSLLWLNRRRAINPVVVGFDVALAGTGVFCFTILNMVDDRPRWNFRRLDRTHEAWVLDMRNAMIFMIVFSIMHAGFVVLAAAGVVKMYRDIGKTRRAKELARAQLEMLQFTQGARPDKRTDVAAVTETPIDPPPAVHLDVSSREP</sequence>
<feature type="region of interest" description="Disordered" evidence="1">
    <location>
        <begin position="196"/>
        <end position="227"/>
    </location>
</feature>
<evidence type="ECO:0000256" key="1">
    <source>
        <dbReference type="SAM" id="MobiDB-lite"/>
    </source>
</evidence>
<keyword evidence="2" id="KW-1133">Transmembrane helix</keyword>